<organism evidence="1 2">
    <name type="scientific">Haloarcula taiwanensis</name>
    <dbReference type="NCBI Taxonomy" id="1932004"/>
    <lineage>
        <taxon>Archaea</taxon>
        <taxon>Methanobacteriati</taxon>
        <taxon>Methanobacteriota</taxon>
        <taxon>Stenosarchaea group</taxon>
        <taxon>Halobacteria</taxon>
        <taxon>Halobacteriales</taxon>
        <taxon>Haloarculaceae</taxon>
        <taxon>Haloarcula</taxon>
    </lineage>
</organism>
<gene>
    <name evidence="1" type="ORF">BVU17_17660</name>
</gene>
<keyword evidence="2" id="KW-1185">Reference proteome</keyword>
<proteinExistence type="predicted"/>
<dbReference type="EMBL" id="CP019156">
    <property type="protein sequence ID" value="AUG49496.1"/>
    <property type="molecule type" value="Genomic_DNA"/>
</dbReference>
<evidence type="ECO:0000313" key="1">
    <source>
        <dbReference type="EMBL" id="AUG49496.1"/>
    </source>
</evidence>
<dbReference type="KEGG" id="hta:BVU17_17660"/>
<reference evidence="1 2" key="1">
    <citation type="submission" date="2017-01" db="EMBL/GenBank/DDBJ databases">
        <title>A Red Light-Sensitive Sensory Rhodopsin I From Haloarcula taiwanensis, A New Haloarchaeon Isolated From Taiwan.</title>
        <authorList>
            <person name="Yang C.-S."/>
            <person name="Han Y.-A."/>
            <person name="Chen P.-C."/>
            <person name="Ng W.V."/>
            <person name="Chen T.-W."/>
        </authorList>
    </citation>
    <scope>NUCLEOTIDE SEQUENCE [LARGE SCALE GENOMIC DNA]</scope>
    <source>
        <strain evidence="1 2">Taiwanensis</strain>
        <plasmid evidence="1 2">pNYT1</plasmid>
    </source>
</reference>
<name>A0A2H5A424_9EURY</name>
<geneLocation type="plasmid" evidence="1 2">
    <name>pNYT1</name>
</geneLocation>
<sequence>MTEAIRPQNDTAQDRQERRLSTAKRLLSNADIDAAVIEYCQTVLDPPGYERSQTQARLDACAARLALAQTEHTTRRTRGARQILLAVSRGPQ</sequence>
<dbReference type="OrthoDB" id="222345at2157"/>
<dbReference type="Proteomes" id="UP000242917">
    <property type="component" value="Plasmid pNYT1"/>
</dbReference>
<evidence type="ECO:0000313" key="2">
    <source>
        <dbReference type="Proteomes" id="UP000242917"/>
    </source>
</evidence>
<protein>
    <submittedName>
        <fullName evidence="1">Uncharacterized protein</fullName>
    </submittedName>
</protein>
<accession>A0A2H5A424</accession>
<dbReference type="AlphaFoldDB" id="A0A2H5A424"/>
<keyword evidence="1" id="KW-0614">Plasmid</keyword>